<gene>
    <name evidence="3" type="ORF">N0V83_000075</name>
</gene>
<protein>
    <submittedName>
        <fullName evidence="3">Uncharacterized protein</fullName>
    </submittedName>
</protein>
<dbReference type="EMBL" id="JAPEUY010000001">
    <property type="protein sequence ID" value="KAJ4377252.1"/>
    <property type="molecule type" value="Genomic_DNA"/>
</dbReference>
<dbReference type="GO" id="GO:0008017">
    <property type="term" value="F:microtubule binding"/>
    <property type="evidence" value="ECO:0007669"/>
    <property type="project" value="InterPro"/>
</dbReference>
<feature type="compositionally biased region" description="Low complexity" evidence="2">
    <location>
        <begin position="56"/>
        <end position="75"/>
    </location>
</feature>
<name>A0A9W8YJ65_9PLEO</name>
<dbReference type="Proteomes" id="UP001140560">
    <property type="component" value="Unassembled WGS sequence"/>
</dbReference>
<organism evidence="3 4">
    <name type="scientific">Neocucurbitaria cava</name>
    <dbReference type="NCBI Taxonomy" id="798079"/>
    <lineage>
        <taxon>Eukaryota</taxon>
        <taxon>Fungi</taxon>
        <taxon>Dikarya</taxon>
        <taxon>Ascomycota</taxon>
        <taxon>Pezizomycotina</taxon>
        <taxon>Dothideomycetes</taxon>
        <taxon>Pleosporomycetidae</taxon>
        <taxon>Pleosporales</taxon>
        <taxon>Pleosporineae</taxon>
        <taxon>Cucurbitariaceae</taxon>
        <taxon>Neocucurbitaria</taxon>
    </lineage>
</organism>
<feature type="compositionally biased region" description="Polar residues" evidence="2">
    <location>
        <begin position="33"/>
        <end position="50"/>
    </location>
</feature>
<sequence length="627" mass="72755">MENNHTSAADITPEKLAIMKMKAGSFERDILSEPSSPTGMRQSFNFGSHSHSNDLRSSLTRRSSRQVSSSSRRASTFLQSHRSKMSMELTSQAEGKFFALMDLMSTASREASSLKESWAMIIAEREALAREKEELLIRVEEVTETLERQQTEHLHHGHEHGERKRHVEKLLVELSTALAAVTDHKKKVADRDHELERVRAELTELRTTVARSHGEHDKTKAEIEGLYAKLKACEADRDSARQDSHKHHGDLRSLLREHTDLKSKHEETYTKFESTRKEVLSLTDRIKIFELERDESLHEKDRLQDELKRAKARAEEGSRDLISLTERHDRVQRDHHKVKETIRTIESERDEHALSIENLRREVKAKATGWEESDSRCAEVTLKYDHIKREVISVKEKLRDLEVERSELRDAIDRSREEHRLLIISRDQHIQDLDDERRKTVDAYRRITLLEESLHRAEQAASATKSELSTLTERNQLLVHEADEHKSRHAHLTTDNSELHAQLTTLQAELRSVTHACDRAHSDLAAWKHKYEEVTETITSYDDSAVEFEFEIESLRSLLREAREQKERAIQARYSADRERDGAVQRYEEKCREMERWEESHSASSVFHSGGRSAGGWGREDGYEDCE</sequence>
<keyword evidence="4" id="KW-1185">Reference proteome</keyword>
<feature type="coiled-coil region" evidence="1">
    <location>
        <begin position="286"/>
        <end position="418"/>
    </location>
</feature>
<dbReference type="PANTHER" id="PTHR18874:SF10">
    <property type="entry name" value="CENTROMERE PROTEIN F"/>
    <property type="match status" value="1"/>
</dbReference>
<feature type="coiled-coil region" evidence="1">
    <location>
        <begin position="545"/>
        <end position="579"/>
    </location>
</feature>
<dbReference type="GO" id="GO:0000922">
    <property type="term" value="C:spindle pole"/>
    <property type="evidence" value="ECO:0007669"/>
    <property type="project" value="TreeGrafter"/>
</dbReference>
<dbReference type="SUPFAM" id="SSF57997">
    <property type="entry name" value="Tropomyosin"/>
    <property type="match status" value="1"/>
</dbReference>
<dbReference type="Gene3D" id="1.10.287.2610">
    <property type="match status" value="1"/>
</dbReference>
<dbReference type="AlphaFoldDB" id="A0A9W8YJ65"/>
<evidence type="ECO:0000313" key="4">
    <source>
        <dbReference type="Proteomes" id="UP001140560"/>
    </source>
</evidence>
<feature type="coiled-coil region" evidence="1">
    <location>
        <begin position="216"/>
        <end position="243"/>
    </location>
</feature>
<evidence type="ECO:0000256" key="1">
    <source>
        <dbReference type="SAM" id="Coils"/>
    </source>
</evidence>
<feature type="coiled-coil region" evidence="1">
    <location>
        <begin position="447"/>
        <end position="474"/>
    </location>
</feature>
<reference evidence="3" key="1">
    <citation type="submission" date="2022-10" db="EMBL/GenBank/DDBJ databases">
        <title>Tapping the CABI collections for fungal endophytes: first genome assemblies for Collariella, Neodidymelliopsis, Ascochyta clinopodiicola, Didymella pomorum, Didymosphaeria variabile, Neocosmospora piperis and Neocucurbitaria cava.</title>
        <authorList>
            <person name="Hill R."/>
        </authorList>
    </citation>
    <scope>NUCLEOTIDE SEQUENCE</scope>
    <source>
        <strain evidence="3">IMI 356814</strain>
    </source>
</reference>
<evidence type="ECO:0000313" key="3">
    <source>
        <dbReference type="EMBL" id="KAJ4377252.1"/>
    </source>
</evidence>
<dbReference type="GO" id="GO:0005634">
    <property type="term" value="C:nucleus"/>
    <property type="evidence" value="ECO:0007669"/>
    <property type="project" value="TreeGrafter"/>
</dbReference>
<feature type="region of interest" description="Disordered" evidence="2">
    <location>
        <begin position="597"/>
        <end position="627"/>
    </location>
</feature>
<dbReference type="GO" id="GO:0051310">
    <property type="term" value="P:metaphase chromosome alignment"/>
    <property type="evidence" value="ECO:0007669"/>
    <property type="project" value="TreeGrafter"/>
</dbReference>
<keyword evidence="1" id="KW-0175">Coiled coil</keyword>
<comment type="caution">
    <text evidence="3">The sequence shown here is derived from an EMBL/GenBank/DDBJ whole genome shotgun (WGS) entry which is preliminary data.</text>
</comment>
<dbReference type="GO" id="GO:0000278">
    <property type="term" value="P:mitotic cell cycle"/>
    <property type="evidence" value="ECO:0007669"/>
    <property type="project" value="TreeGrafter"/>
</dbReference>
<evidence type="ECO:0000256" key="2">
    <source>
        <dbReference type="SAM" id="MobiDB-lite"/>
    </source>
</evidence>
<dbReference type="GO" id="GO:0000775">
    <property type="term" value="C:chromosome, centromeric region"/>
    <property type="evidence" value="ECO:0007669"/>
    <property type="project" value="InterPro"/>
</dbReference>
<proteinExistence type="predicted"/>
<dbReference type="OrthoDB" id="3557318at2759"/>
<feature type="region of interest" description="Disordered" evidence="2">
    <location>
        <begin position="30"/>
        <end position="83"/>
    </location>
</feature>
<feature type="coiled-coil region" evidence="1">
    <location>
        <begin position="125"/>
        <end position="152"/>
    </location>
</feature>
<dbReference type="Gene3D" id="1.10.287.1490">
    <property type="match status" value="1"/>
</dbReference>
<dbReference type="PANTHER" id="PTHR18874">
    <property type="entry name" value="CMF/LEK/CENP CELL DIVISION-RELATED"/>
    <property type="match status" value="1"/>
</dbReference>
<dbReference type="GO" id="GO:0010389">
    <property type="term" value="P:regulation of G2/M transition of mitotic cell cycle"/>
    <property type="evidence" value="ECO:0007669"/>
    <property type="project" value="TreeGrafter"/>
</dbReference>
<accession>A0A9W8YJ65</accession>
<dbReference type="InterPro" id="IPR043513">
    <property type="entry name" value="Cenp-F"/>
</dbReference>
<dbReference type="GO" id="GO:0070840">
    <property type="term" value="F:dynein complex binding"/>
    <property type="evidence" value="ECO:0007669"/>
    <property type="project" value="TreeGrafter"/>
</dbReference>